<evidence type="ECO:0000256" key="4">
    <source>
        <dbReference type="ARBA" id="ARBA00022989"/>
    </source>
</evidence>
<keyword evidence="3 6" id="KW-0812">Transmembrane</keyword>
<protein>
    <submittedName>
        <fullName evidence="7">DUF423 domain-containing protein</fullName>
    </submittedName>
</protein>
<dbReference type="PANTHER" id="PTHR43461:SF1">
    <property type="entry name" value="TRANSMEMBRANE PROTEIN 256"/>
    <property type="match status" value="1"/>
</dbReference>
<evidence type="ECO:0000256" key="1">
    <source>
        <dbReference type="ARBA" id="ARBA00004141"/>
    </source>
</evidence>
<dbReference type="GO" id="GO:0005886">
    <property type="term" value="C:plasma membrane"/>
    <property type="evidence" value="ECO:0007669"/>
    <property type="project" value="TreeGrafter"/>
</dbReference>
<keyword evidence="4 6" id="KW-1133">Transmembrane helix</keyword>
<dbReference type="EMBL" id="CP028811">
    <property type="protein sequence ID" value="AWA29005.1"/>
    <property type="molecule type" value="Genomic_DNA"/>
</dbReference>
<dbReference type="PANTHER" id="PTHR43461">
    <property type="entry name" value="TRANSMEMBRANE PROTEIN 256"/>
    <property type="match status" value="1"/>
</dbReference>
<keyword evidence="5 6" id="KW-0472">Membrane</keyword>
<gene>
    <name evidence="7" type="ORF">HYN48_02265</name>
</gene>
<evidence type="ECO:0000256" key="2">
    <source>
        <dbReference type="ARBA" id="ARBA00009694"/>
    </source>
</evidence>
<comment type="similarity">
    <text evidence="2">Belongs to the UPF0382 family.</text>
</comment>
<evidence type="ECO:0000256" key="5">
    <source>
        <dbReference type="ARBA" id="ARBA00023136"/>
    </source>
</evidence>
<feature type="transmembrane region" description="Helical" evidence="6">
    <location>
        <begin position="100"/>
        <end position="124"/>
    </location>
</feature>
<sequence length="128" mass="14072">MEKKIVGTGAFLGFLGIVLGAFGAHALKKMLTPELLAAFETGVRYQMYNAVFLLVLGRLDLITDRARNIIFNLIVWGVVLFSGSLYTLALLSAADISLRFVGILTPFGGTLLIVGWFWLFVAVFRKKS</sequence>
<dbReference type="InterPro" id="IPR006696">
    <property type="entry name" value="DUF423"/>
</dbReference>
<comment type="subcellular location">
    <subcellularLocation>
        <location evidence="1">Membrane</location>
        <topology evidence="1">Multi-pass membrane protein</topology>
    </subcellularLocation>
</comment>
<organism evidence="7 8">
    <name type="scientific">Flavobacterium magnum</name>
    <dbReference type="NCBI Taxonomy" id="2162713"/>
    <lineage>
        <taxon>Bacteria</taxon>
        <taxon>Pseudomonadati</taxon>
        <taxon>Bacteroidota</taxon>
        <taxon>Flavobacteriia</taxon>
        <taxon>Flavobacteriales</taxon>
        <taxon>Flavobacteriaceae</taxon>
        <taxon>Flavobacterium</taxon>
    </lineage>
</organism>
<dbReference type="Proteomes" id="UP000244193">
    <property type="component" value="Chromosome"/>
</dbReference>
<dbReference type="RefSeq" id="WP_108369591.1">
    <property type="nucleotide sequence ID" value="NZ_CP028811.1"/>
</dbReference>
<evidence type="ECO:0000313" key="8">
    <source>
        <dbReference type="Proteomes" id="UP000244193"/>
    </source>
</evidence>
<dbReference type="AlphaFoldDB" id="A0A2S0RBQ6"/>
<dbReference type="Pfam" id="PF04241">
    <property type="entry name" value="DUF423"/>
    <property type="match status" value="1"/>
</dbReference>
<feature type="transmembrane region" description="Helical" evidence="6">
    <location>
        <begin position="73"/>
        <end position="94"/>
    </location>
</feature>
<name>A0A2S0RBQ6_9FLAO</name>
<feature type="transmembrane region" description="Helical" evidence="6">
    <location>
        <begin position="42"/>
        <end position="61"/>
    </location>
</feature>
<proteinExistence type="inferred from homology"/>
<dbReference type="OrthoDB" id="9802121at2"/>
<reference evidence="7 8" key="1">
    <citation type="submission" date="2018-04" db="EMBL/GenBank/DDBJ databases">
        <title>Genome sequencing of Flavobacterium sp. HYN0048.</title>
        <authorList>
            <person name="Yi H."/>
            <person name="Baek C."/>
        </authorList>
    </citation>
    <scope>NUCLEOTIDE SEQUENCE [LARGE SCALE GENOMIC DNA]</scope>
    <source>
        <strain evidence="7 8">HYN0048</strain>
    </source>
</reference>
<evidence type="ECO:0000256" key="3">
    <source>
        <dbReference type="ARBA" id="ARBA00022692"/>
    </source>
</evidence>
<keyword evidence="8" id="KW-1185">Reference proteome</keyword>
<evidence type="ECO:0000256" key="6">
    <source>
        <dbReference type="SAM" id="Phobius"/>
    </source>
</evidence>
<evidence type="ECO:0000313" key="7">
    <source>
        <dbReference type="EMBL" id="AWA29005.1"/>
    </source>
</evidence>
<dbReference type="KEGG" id="fmg:HYN48_02265"/>
<accession>A0A2S0RBQ6</accession>